<dbReference type="EMBL" id="JAPNKA010000001">
    <property type="protein sequence ID" value="MCY1078880.1"/>
    <property type="molecule type" value="Genomic_DNA"/>
</dbReference>
<organism evidence="14 15">
    <name type="scientific">Archangium lansingense</name>
    <dbReference type="NCBI Taxonomy" id="2995310"/>
    <lineage>
        <taxon>Bacteria</taxon>
        <taxon>Pseudomonadati</taxon>
        <taxon>Myxococcota</taxon>
        <taxon>Myxococcia</taxon>
        <taxon>Myxococcales</taxon>
        <taxon>Cystobacterineae</taxon>
        <taxon>Archangiaceae</taxon>
        <taxon>Archangium</taxon>
    </lineage>
</organism>
<dbReference type="Gene3D" id="3.30.559.30">
    <property type="entry name" value="Nonribosomal peptide synthetase, condensation domain"/>
    <property type="match status" value="1"/>
</dbReference>
<keyword evidence="8" id="KW-0012">Acyltransferase</keyword>
<evidence type="ECO:0000259" key="12">
    <source>
        <dbReference type="Pfam" id="PF00668"/>
    </source>
</evidence>
<dbReference type="PANTHER" id="PTHR28037:SF1">
    <property type="entry name" value="ALCOHOL O-ACETYLTRANSFERASE 1-RELATED"/>
    <property type="match status" value="1"/>
</dbReference>
<protein>
    <recommendedName>
        <fullName evidence="6">Phthiocerol/phthiodiolone dimycocerosyl transferase</fullName>
        <ecNumber evidence="5">2.3.1.282</ecNumber>
    </recommendedName>
    <alternativeName>
        <fullName evidence="11">Acyltransferase PapA5</fullName>
    </alternativeName>
    <alternativeName>
        <fullName evidence="9">Phthiocerol/phthiodiolone O-acyltransferase</fullName>
    </alternativeName>
    <alternativeName>
        <fullName evidence="10">Polyketide synthase-associated protein A5</fullName>
    </alternativeName>
</protein>
<evidence type="ECO:0000256" key="1">
    <source>
        <dbReference type="ARBA" id="ARBA00000026"/>
    </source>
</evidence>
<accession>A0ABT4AB81</accession>
<comment type="catalytic activity">
    <reaction evidence="1">
        <text>2 a mycocerosyl-[mycocerosic acid synthase] + a phthiocerol = a dimycocerosyl phthiocerol + 2 holo-[mycocerosic acid synthase].</text>
        <dbReference type="EC" id="2.3.1.282"/>
    </reaction>
</comment>
<reference evidence="14 15" key="1">
    <citation type="submission" date="2022-11" db="EMBL/GenBank/DDBJ databases">
        <title>Minimal conservation of predation-associated metabolite biosynthetic gene clusters underscores biosynthetic potential of Myxococcota including descriptions for ten novel species: Archangium lansinium sp. nov., Myxococcus landrumus sp. nov., Nannocystis bai.</title>
        <authorList>
            <person name="Ahearne A."/>
            <person name="Stevens C."/>
            <person name="Phillips K."/>
        </authorList>
    </citation>
    <scope>NUCLEOTIDE SEQUENCE [LARGE SCALE GENOMIC DNA]</scope>
    <source>
        <strain evidence="14 15">MIWBW</strain>
    </source>
</reference>
<feature type="domain" description="Phthiocerol/phthiodiolone dimycocerosyl transferase C-terminal" evidence="13">
    <location>
        <begin position="205"/>
        <end position="354"/>
    </location>
</feature>
<dbReference type="Pfam" id="PF00668">
    <property type="entry name" value="Condensation"/>
    <property type="match status" value="1"/>
</dbReference>
<evidence type="ECO:0000256" key="4">
    <source>
        <dbReference type="ARBA" id="ARBA00006558"/>
    </source>
</evidence>
<dbReference type="EC" id="2.3.1.282" evidence="5"/>
<dbReference type="InterPro" id="IPR023213">
    <property type="entry name" value="CAT-like_dom_sf"/>
</dbReference>
<evidence type="ECO:0000256" key="7">
    <source>
        <dbReference type="ARBA" id="ARBA00022679"/>
    </source>
</evidence>
<comment type="caution">
    <text evidence="14">The sequence shown here is derived from an EMBL/GenBank/DDBJ whole genome shotgun (WGS) entry which is preliminary data.</text>
</comment>
<evidence type="ECO:0000313" key="15">
    <source>
        <dbReference type="Proteomes" id="UP001207654"/>
    </source>
</evidence>
<dbReference type="Pfam" id="PF16911">
    <property type="entry name" value="PapA_C"/>
    <property type="match status" value="1"/>
</dbReference>
<dbReference type="InterPro" id="IPR031641">
    <property type="entry name" value="PapA_C"/>
</dbReference>
<evidence type="ECO:0000259" key="13">
    <source>
        <dbReference type="Pfam" id="PF16911"/>
    </source>
</evidence>
<sequence length="424" mass="46103">MNRPLGASEHLLWRLAEARPINAVVSASVTGPLTVSRLRRALEFVQKRHALLAVRIQTDARGQPHFVSEGVPSLPLRVVSRRNEEHWVQEAEEELTRPFAQGQGPLLRVTLLQGPDTSELLLTFDHAIGDGMSGVLLVRDLLHELSMPGNGQLLPEPAASEELLPPGVPPPGTPPAVSRASLPDVPRAALRLLSSQDTPEDGRQVRLLTCYLPEDETAHLAAASRRERSSVHGALCAAFLLSLAGELDSRNECLLTVMSPVNLRGHLVPPGEESFAVRFSRQLTHHRLGPGSPFWEVARDVKHQLHRDTEGPGVFTNVLRTRSFLDTKPDTPSLQSFARQLMGSELTVSNLGRLGFGEQHGDLRLRWMHGTVSGLAPLIVGVMTVGGGLCVCSRFLEHVIPGAGAQRIQQRALAHLRTALASGK</sequence>
<evidence type="ECO:0000256" key="6">
    <source>
        <dbReference type="ARBA" id="ARBA00013449"/>
    </source>
</evidence>
<keyword evidence="7" id="KW-0808">Transferase</keyword>
<dbReference type="InterPro" id="IPR001242">
    <property type="entry name" value="Condensation_dom"/>
</dbReference>
<evidence type="ECO:0000256" key="2">
    <source>
        <dbReference type="ARBA" id="ARBA00000625"/>
    </source>
</evidence>
<dbReference type="InterPro" id="IPR052058">
    <property type="entry name" value="Alcohol_O-acetyltransferase"/>
</dbReference>
<evidence type="ECO:0000313" key="14">
    <source>
        <dbReference type="EMBL" id="MCY1078880.1"/>
    </source>
</evidence>
<evidence type="ECO:0000256" key="9">
    <source>
        <dbReference type="ARBA" id="ARBA00030465"/>
    </source>
</evidence>
<evidence type="ECO:0000256" key="8">
    <source>
        <dbReference type="ARBA" id="ARBA00023315"/>
    </source>
</evidence>
<evidence type="ECO:0000256" key="3">
    <source>
        <dbReference type="ARBA" id="ARBA00001907"/>
    </source>
</evidence>
<dbReference type="Proteomes" id="UP001207654">
    <property type="component" value="Unassembled WGS sequence"/>
</dbReference>
<comment type="catalytic activity">
    <reaction evidence="2">
        <text>2 a mycocerosyl-[mycocerosic acid synthase] + a phenolphthiocerol = a dimycocerosyl phenolphthiocerol + 2 holo-[mycocerosic acid synthase].</text>
        <dbReference type="EC" id="2.3.1.282"/>
    </reaction>
</comment>
<feature type="domain" description="Condensation" evidence="12">
    <location>
        <begin position="25"/>
        <end position="157"/>
    </location>
</feature>
<comment type="catalytic activity">
    <reaction evidence="3">
        <text>2 a mycocerosyl-[mycocerosic acid synthase] + a phthiodiolone = a dimycocerosyl phthiodiolone + 2 holo-[mycocerosic acid synthase].</text>
        <dbReference type="EC" id="2.3.1.282"/>
    </reaction>
</comment>
<dbReference type="PANTHER" id="PTHR28037">
    <property type="entry name" value="ALCOHOL O-ACETYLTRANSFERASE 1-RELATED"/>
    <property type="match status" value="1"/>
</dbReference>
<gene>
    <name evidence="14" type="ORF">OV287_30910</name>
</gene>
<dbReference type="RefSeq" id="WP_267537640.1">
    <property type="nucleotide sequence ID" value="NZ_JAPNKA010000001.1"/>
</dbReference>
<dbReference type="Gene3D" id="3.30.559.10">
    <property type="entry name" value="Chloramphenicol acetyltransferase-like domain"/>
    <property type="match status" value="1"/>
</dbReference>
<dbReference type="SUPFAM" id="SSF52777">
    <property type="entry name" value="CoA-dependent acyltransferases"/>
    <property type="match status" value="2"/>
</dbReference>
<name>A0ABT4AB81_9BACT</name>
<evidence type="ECO:0000256" key="10">
    <source>
        <dbReference type="ARBA" id="ARBA00032317"/>
    </source>
</evidence>
<comment type="similarity">
    <text evidence="4">Belongs to the acyltransferase PapA5 family.</text>
</comment>
<evidence type="ECO:0000256" key="5">
    <source>
        <dbReference type="ARBA" id="ARBA00012866"/>
    </source>
</evidence>
<keyword evidence="15" id="KW-1185">Reference proteome</keyword>
<proteinExistence type="inferred from homology"/>
<evidence type="ECO:0000256" key="11">
    <source>
        <dbReference type="ARBA" id="ARBA00033407"/>
    </source>
</evidence>